<dbReference type="EMBL" id="CAAALY010024364">
    <property type="protein sequence ID" value="VEL15370.1"/>
    <property type="molecule type" value="Genomic_DNA"/>
</dbReference>
<comment type="caution">
    <text evidence="1">The sequence shown here is derived from an EMBL/GenBank/DDBJ whole genome shotgun (WGS) entry which is preliminary data.</text>
</comment>
<organism evidence="1 2">
    <name type="scientific">Protopolystoma xenopodis</name>
    <dbReference type="NCBI Taxonomy" id="117903"/>
    <lineage>
        <taxon>Eukaryota</taxon>
        <taxon>Metazoa</taxon>
        <taxon>Spiralia</taxon>
        <taxon>Lophotrochozoa</taxon>
        <taxon>Platyhelminthes</taxon>
        <taxon>Monogenea</taxon>
        <taxon>Polyopisthocotylea</taxon>
        <taxon>Polystomatidea</taxon>
        <taxon>Polystomatidae</taxon>
        <taxon>Protopolystoma</taxon>
    </lineage>
</organism>
<accession>A0A448WMI9</accession>
<name>A0A448WMI9_9PLAT</name>
<evidence type="ECO:0000313" key="2">
    <source>
        <dbReference type="Proteomes" id="UP000784294"/>
    </source>
</evidence>
<sequence length="228" mass="25929">MKLSCTVAVSGPQIVVEVPHCKADKMSGYENEQLRHFIRHWPELRGHVDSMRFKGPCEVMTQTCKGADIHRGISTCIDTDAKGCLHAYILHDQMESNECFTFKYHKNEPVFCFIRPGERIQTSADVPVLQPVAIRRINVCLYDSSGIDEQPGSDLVWMLVGSPSRRGPLRQHRKPTKRDMKFEKYLLISLPFTRPPCPSLPPLLYFALSVCSHAPQHEQTVHKSSRTT</sequence>
<evidence type="ECO:0000313" key="1">
    <source>
        <dbReference type="EMBL" id="VEL15370.1"/>
    </source>
</evidence>
<reference evidence="1" key="1">
    <citation type="submission" date="2018-11" db="EMBL/GenBank/DDBJ databases">
        <authorList>
            <consortium name="Pathogen Informatics"/>
        </authorList>
    </citation>
    <scope>NUCLEOTIDE SEQUENCE</scope>
</reference>
<proteinExistence type="predicted"/>
<gene>
    <name evidence="1" type="ORF">PXEA_LOCUS8810</name>
</gene>
<dbReference type="Proteomes" id="UP000784294">
    <property type="component" value="Unassembled WGS sequence"/>
</dbReference>
<keyword evidence="2" id="KW-1185">Reference proteome</keyword>
<dbReference type="AlphaFoldDB" id="A0A448WMI9"/>
<protein>
    <submittedName>
        <fullName evidence="1">Uncharacterized protein</fullName>
    </submittedName>
</protein>